<dbReference type="GO" id="GO:0016705">
    <property type="term" value="F:oxidoreductase activity, acting on paired donors, with incorporation or reduction of molecular oxygen"/>
    <property type="evidence" value="ECO:0007669"/>
    <property type="project" value="InterPro"/>
</dbReference>
<sequence>MAEFSILDLSPVCEGSDAAQSFRNSLSLAQHGEKHGYRRYWLAEHHGMPGIASAATAVLLAYIGAGTSTIRIGAGGVMLPNHSPLVIAEQFGTLESLYPGRIDLGLGRAPGSDQRTAQALRRNLESDSDQFPQDVIELMDFMSKEPRQPVMAVPGRGLEVPVWILGSSTFGAQLAAHLGLPYAFASHFAPQQLMQAIRIYRETFKPSKQLAKPYVMLGFNAFAADTDEEAVFRASSWQQAFVNLRSGRPGRLPPPVKDYYAKVGPSERALLDSVLSCSAVGSPDTVRAGLAAFIERTGADELMITSQVYDHAARLRSYEIVASLKDEVVAARV</sequence>
<dbReference type="PANTHER" id="PTHR30137:SF6">
    <property type="entry name" value="LUCIFERASE-LIKE MONOOXYGENASE"/>
    <property type="match status" value="1"/>
</dbReference>
<dbReference type="OrthoDB" id="9780518at2"/>
<name>A0A502DIH8_9BURK</name>
<organism evidence="4 5">
    <name type="scientific">Variovorax guangxiensis</name>
    <dbReference type="NCBI Taxonomy" id="1775474"/>
    <lineage>
        <taxon>Bacteria</taxon>
        <taxon>Pseudomonadati</taxon>
        <taxon>Pseudomonadota</taxon>
        <taxon>Betaproteobacteria</taxon>
        <taxon>Burkholderiales</taxon>
        <taxon>Comamonadaceae</taxon>
        <taxon>Variovorax</taxon>
    </lineage>
</organism>
<evidence type="ECO:0000259" key="3">
    <source>
        <dbReference type="Pfam" id="PF00296"/>
    </source>
</evidence>
<dbReference type="InterPro" id="IPR036661">
    <property type="entry name" value="Luciferase-like_sf"/>
</dbReference>
<dbReference type="InterPro" id="IPR011251">
    <property type="entry name" value="Luciferase-like_dom"/>
</dbReference>
<dbReference type="FunFam" id="3.20.20.30:FF:000002">
    <property type="entry name" value="LLM class flavin-dependent oxidoreductase"/>
    <property type="match status" value="1"/>
</dbReference>
<dbReference type="InterPro" id="IPR050766">
    <property type="entry name" value="Bact_Lucif_Oxidored"/>
</dbReference>
<dbReference type="Gene3D" id="3.20.20.30">
    <property type="entry name" value="Luciferase-like domain"/>
    <property type="match status" value="1"/>
</dbReference>
<evidence type="ECO:0000313" key="5">
    <source>
        <dbReference type="Proteomes" id="UP000319212"/>
    </source>
</evidence>
<comment type="caution">
    <text evidence="4">The sequence shown here is derived from an EMBL/GenBank/DDBJ whole genome shotgun (WGS) entry which is preliminary data.</text>
</comment>
<dbReference type="EMBL" id="RCZI01000006">
    <property type="protein sequence ID" value="TPG23896.1"/>
    <property type="molecule type" value="Genomic_DNA"/>
</dbReference>
<accession>A0A502DIH8</accession>
<gene>
    <name evidence="4" type="ORF">EAH82_18755</name>
</gene>
<protein>
    <recommendedName>
        <fullName evidence="2">Luciferase-like monooxygenase</fullName>
    </recommendedName>
</protein>
<dbReference type="Proteomes" id="UP000319212">
    <property type="component" value="Unassembled WGS sequence"/>
</dbReference>
<dbReference type="RefSeq" id="WP_140844622.1">
    <property type="nucleotide sequence ID" value="NZ_RCZI01000006.1"/>
</dbReference>
<dbReference type="NCBIfam" id="TIGR03558">
    <property type="entry name" value="oxido_grp_1"/>
    <property type="match status" value="1"/>
</dbReference>
<evidence type="ECO:0000256" key="2">
    <source>
        <dbReference type="ARBA" id="ARBA00074555"/>
    </source>
</evidence>
<evidence type="ECO:0000256" key="1">
    <source>
        <dbReference type="ARBA" id="ARBA00007789"/>
    </source>
</evidence>
<dbReference type="InterPro" id="IPR019949">
    <property type="entry name" value="CmoO-like"/>
</dbReference>
<dbReference type="GO" id="GO:0005829">
    <property type="term" value="C:cytosol"/>
    <property type="evidence" value="ECO:0007669"/>
    <property type="project" value="TreeGrafter"/>
</dbReference>
<feature type="domain" description="Luciferase-like" evidence="3">
    <location>
        <begin position="3"/>
        <end position="300"/>
    </location>
</feature>
<comment type="similarity">
    <text evidence="1">To bacterial alkanal monooxygenase alpha and beta chains.</text>
</comment>
<dbReference type="AlphaFoldDB" id="A0A502DIH8"/>
<evidence type="ECO:0000313" key="4">
    <source>
        <dbReference type="EMBL" id="TPG23896.1"/>
    </source>
</evidence>
<reference evidence="4 5" key="1">
    <citation type="journal article" date="2019" name="Environ. Microbiol.">
        <title>Species interactions and distinct microbial communities in high Arctic permafrost affected cryosols are associated with the CH4 and CO2 gas fluxes.</title>
        <authorList>
            <person name="Altshuler I."/>
            <person name="Hamel J."/>
            <person name="Turney S."/>
            <person name="Magnuson E."/>
            <person name="Levesque R."/>
            <person name="Greer C."/>
            <person name="Whyte L.G."/>
        </authorList>
    </citation>
    <scope>NUCLEOTIDE SEQUENCE [LARGE SCALE GENOMIC DNA]</scope>
    <source>
        <strain evidence="4 5">S06.C</strain>
    </source>
</reference>
<proteinExistence type="predicted"/>
<dbReference type="CDD" id="cd00347">
    <property type="entry name" value="Flavin_utilizing_monoxygenases"/>
    <property type="match status" value="1"/>
</dbReference>
<dbReference type="SUPFAM" id="SSF51679">
    <property type="entry name" value="Bacterial luciferase-like"/>
    <property type="match status" value="1"/>
</dbReference>
<dbReference type="PANTHER" id="PTHR30137">
    <property type="entry name" value="LUCIFERASE-LIKE MONOOXYGENASE"/>
    <property type="match status" value="1"/>
</dbReference>
<dbReference type="Pfam" id="PF00296">
    <property type="entry name" value="Bac_luciferase"/>
    <property type="match status" value="1"/>
</dbReference>